<accession>A0AA86K6V1</accession>
<keyword evidence="4" id="KW-0066">ATP synthesis</keyword>
<dbReference type="GO" id="GO:0046933">
    <property type="term" value="F:proton-transporting ATP synthase activity, rotational mechanism"/>
    <property type="evidence" value="ECO:0007669"/>
    <property type="project" value="UniProtKB-UniRule"/>
</dbReference>
<evidence type="ECO:0000313" key="7">
    <source>
        <dbReference type="Proteomes" id="UP001179121"/>
    </source>
</evidence>
<dbReference type="RefSeq" id="WP_289266677.1">
    <property type="nucleotide sequence ID" value="NZ_OX365700.1"/>
</dbReference>
<comment type="similarity">
    <text evidence="1 4">Belongs to the V-ATPase D subunit family.</text>
</comment>
<dbReference type="GO" id="GO:0042777">
    <property type="term" value="P:proton motive force-driven plasma membrane ATP synthesis"/>
    <property type="evidence" value="ECO:0007669"/>
    <property type="project" value="UniProtKB-UniRule"/>
</dbReference>
<keyword evidence="4" id="KW-0375">Hydrogen ion transport</keyword>
<sequence length="205" mass="23409">MESVGRTRMNLLLLKRRGEVVRRGLELLRSKREALVREFFAVMDRAAESRTQMEAVMGHALATLTLALGMEGRAPLRSAGHAAKRTLSIELTERNVWGVRFSEVRYAPVGRAWDARGYAPSGESSYVDETARRFEQALELILRSVAVEMRLKKLGSEIKKVTRRINALNEVVLPALTREVRNIRQALEEREREDLFRMKRFKSGG</sequence>
<evidence type="ECO:0000256" key="4">
    <source>
        <dbReference type="HAMAP-Rule" id="MF_00271"/>
    </source>
</evidence>
<name>A0AA86K6V1_9BACT</name>
<dbReference type="AlphaFoldDB" id="A0AA86K6V1"/>
<evidence type="ECO:0000256" key="2">
    <source>
        <dbReference type="ARBA" id="ARBA00022448"/>
    </source>
</evidence>
<keyword evidence="3 4" id="KW-0406">Ion transport</keyword>
<feature type="coiled-coil region" evidence="5">
    <location>
        <begin position="151"/>
        <end position="193"/>
    </location>
</feature>
<organism evidence="6 7">
    <name type="scientific">Nitrospira tepida</name>
    <dbReference type="NCBI Taxonomy" id="2973512"/>
    <lineage>
        <taxon>Bacteria</taxon>
        <taxon>Pseudomonadati</taxon>
        <taxon>Nitrospirota</taxon>
        <taxon>Nitrospiria</taxon>
        <taxon>Nitrospirales</taxon>
        <taxon>Nitrospiraceae</taxon>
        <taxon>Nitrospira</taxon>
    </lineage>
</organism>
<dbReference type="GO" id="GO:0005524">
    <property type="term" value="F:ATP binding"/>
    <property type="evidence" value="ECO:0007669"/>
    <property type="project" value="UniProtKB-UniRule"/>
</dbReference>
<keyword evidence="7" id="KW-1185">Reference proteome</keyword>
<proteinExistence type="inferred from homology"/>
<dbReference type="Pfam" id="PF01813">
    <property type="entry name" value="ATP-synt_D"/>
    <property type="match status" value="1"/>
</dbReference>
<dbReference type="NCBIfam" id="TIGR00309">
    <property type="entry name" value="V_ATPase_subD"/>
    <property type="match status" value="1"/>
</dbReference>
<evidence type="ECO:0000313" key="6">
    <source>
        <dbReference type="EMBL" id="CAI4029639.1"/>
    </source>
</evidence>
<evidence type="ECO:0000256" key="1">
    <source>
        <dbReference type="ARBA" id="ARBA00005850"/>
    </source>
</evidence>
<keyword evidence="5" id="KW-0175">Coiled coil</keyword>
<dbReference type="HAMAP" id="MF_00271">
    <property type="entry name" value="ATP_synth_D_arch"/>
    <property type="match status" value="1"/>
</dbReference>
<protein>
    <recommendedName>
        <fullName evidence="4">V-type ATP synthase subunit D</fullName>
    </recommendedName>
    <alternativeName>
        <fullName evidence="4">V-ATPase subunit D</fullName>
    </alternativeName>
</protein>
<dbReference type="EMBL" id="OX365700">
    <property type="protein sequence ID" value="CAI4029639.1"/>
    <property type="molecule type" value="Genomic_DNA"/>
</dbReference>
<evidence type="ECO:0000256" key="3">
    <source>
        <dbReference type="ARBA" id="ARBA00023065"/>
    </source>
</evidence>
<dbReference type="InterPro" id="IPR002699">
    <property type="entry name" value="V_ATPase_D"/>
</dbReference>
<dbReference type="Gene3D" id="1.10.287.3240">
    <property type="match status" value="1"/>
</dbReference>
<keyword evidence="2 4" id="KW-0813">Transport</keyword>
<gene>
    <name evidence="4" type="primary">atpD</name>
    <name evidence="6" type="ORF">DNFV4_00057</name>
</gene>
<dbReference type="KEGG" id="nti:DNFV4_00057"/>
<dbReference type="GO" id="GO:0046961">
    <property type="term" value="F:proton-transporting ATPase activity, rotational mechanism"/>
    <property type="evidence" value="ECO:0007669"/>
    <property type="project" value="InterPro"/>
</dbReference>
<reference evidence="6" key="1">
    <citation type="submission" date="2022-10" db="EMBL/GenBank/DDBJ databases">
        <authorList>
            <person name="Koch H."/>
        </authorList>
    </citation>
    <scope>NUCLEOTIDE SEQUENCE</scope>
    <source>
        <strain evidence="6">DNF</strain>
    </source>
</reference>
<evidence type="ECO:0000256" key="5">
    <source>
        <dbReference type="SAM" id="Coils"/>
    </source>
</evidence>
<comment type="function">
    <text evidence="4">Produces ATP from ADP in the presence of a proton gradient across the membrane.</text>
</comment>
<dbReference type="Proteomes" id="UP001179121">
    <property type="component" value="Chromosome"/>
</dbReference>
<dbReference type="PANTHER" id="PTHR11671">
    <property type="entry name" value="V-TYPE ATP SYNTHASE SUBUNIT D"/>
    <property type="match status" value="1"/>
</dbReference>